<proteinExistence type="predicted"/>
<sequence>MRANSSFAIWTLLLLSSVWAVGSLFLGLQWQFLCAAALAGSAAVRLVWPQPVEALPVELPAIAPGTPQSTARPDLLLVPAPERQAEVVRLRLVKPLQLEPAGSDLLTPSLSA</sequence>
<keyword evidence="2" id="KW-1185">Reference proteome</keyword>
<gene>
    <name evidence="1" type="ORF">JOE69_000220</name>
</gene>
<dbReference type="Proteomes" id="UP001185069">
    <property type="component" value="Unassembled WGS sequence"/>
</dbReference>
<comment type="caution">
    <text evidence="1">The sequence shown here is derived from an EMBL/GenBank/DDBJ whole genome shotgun (WGS) entry which is preliminary data.</text>
</comment>
<dbReference type="RefSeq" id="WP_309795336.1">
    <property type="nucleotide sequence ID" value="NZ_BAAAHY010000006.1"/>
</dbReference>
<protein>
    <recommendedName>
        <fullName evidence="3">DUF58 domain-containing protein</fullName>
    </recommendedName>
</protein>
<accession>A0ABU1J6D7</accession>
<reference evidence="1 2" key="1">
    <citation type="submission" date="2023-07" db="EMBL/GenBank/DDBJ databases">
        <title>Sequencing the genomes of 1000 actinobacteria strains.</title>
        <authorList>
            <person name="Klenk H.-P."/>
        </authorList>
    </citation>
    <scope>NUCLEOTIDE SEQUENCE [LARGE SCALE GENOMIC DNA]</scope>
    <source>
        <strain evidence="1 2">DSM 14555</strain>
    </source>
</reference>
<evidence type="ECO:0000313" key="2">
    <source>
        <dbReference type="Proteomes" id="UP001185069"/>
    </source>
</evidence>
<name>A0ABU1J6D7_9MICC</name>
<organism evidence="1 2">
    <name type="scientific">Arthrobacter russicus</name>
    <dbReference type="NCBI Taxonomy" id="172040"/>
    <lineage>
        <taxon>Bacteria</taxon>
        <taxon>Bacillati</taxon>
        <taxon>Actinomycetota</taxon>
        <taxon>Actinomycetes</taxon>
        <taxon>Micrococcales</taxon>
        <taxon>Micrococcaceae</taxon>
        <taxon>Arthrobacter</taxon>
    </lineage>
</organism>
<evidence type="ECO:0000313" key="1">
    <source>
        <dbReference type="EMBL" id="MDR6267982.1"/>
    </source>
</evidence>
<evidence type="ECO:0008006" key="3">
    <source>
        <dbReference type="Google" id="ProtNLM"/>
    </source>
</evidence>
<dbReference type="EMBL" id="JAVDQF010000001">
    <property type="protein sequence ID" value="MDR6267982.1"/>
    <property type="molecule type" value="Genomic_DNA"/>
</dbReference>